<dbReference type="EMBL" id="JAAAIP010001496">
    <property type="protein sequence ID" value="KAG0306186.1"/>
    <property type="molecule type" value="Genomic_DNA"/>
</dbReference>
<dbReference type="Proteomes" id="UP000738325">
    <property type="component" value="Unassembled WGS sequence"/>
</dbReference>
<organism evidence="1 2">
    <name type="scientific">Dissophora globulifera</name>
    <dbReference type="NCBI Taxonomy" id="979702"/>
    <lineage>
        <taxon>Eukaryota</taxon>
        <taxon>Fungi</taxon>
        <taxon>Fungi incertae sedis</taxon>
        <taxon>Mucoromycota</taxon>
        <taxon>Mortierellomycotina</taxon>
        <taxon>Mortierellomycetes</taxon>
        <taxon>Mortierellales</taxon>
        <taxon>Mortierellaceae</taxon>
        <taxon>Dissophora</taxon>
    </lineage>
</organism>
<name>A0A9P6R014_9FUNG</name>
<feature type="non-terminal residue" evidence="1">
    <location>
        <position position="79"/>
    </location>
</feature>
<comment type="caution">
    <text evidence="1">The sequence shown here is derived from an EMBL/GenBank/DDBJ whole genome shotgun (WGS) entry which is preliminary data.</text>
</comment>
<gene>
    <name evidence="1" type="ORF">BGZ99_001828</name>
</gene>
<evidence type="ECO:0000313" key="1">
    <source>
        <dbReference type="EMBL" id="KAG0306186.1"/>
    </source>
</evidence>
<sequence length="79" mass="9083">MELPLARRLFIQESVSGVDVRNHRHYLGPMIQCKYCNAKVWMQERTSGAPKRDPRFSICCSQGKVELPPIKPTPMLLDL</sequence>
<dbReference type="AlphaFoldDB" id="A0A9P6R014"/>
<keyword evidence="2" id="KW-1185">Reference proteome</keyword>
<dbReference type="OrthoDB" id="2443049at2759"/>
<reference evidence="1" key="1">
    <citation type="journal article" date="2020" name="Fungal Divers.">
        <title>Resolving the Mortierellaceae phylogeny through synthesis of multi-gene phylogenetics and phylogenomics.</title>
        <authorList>
            <person name="Vandepol N."/>
            <person name="Liber J."/>
            <person name="Desiro A."/>
            <person name="Na H."/>
            <person name="Kennedy M."/>
            <person name="Barry K."/>
            <person name="Grigoriev I.V."/>
            <person name="Miller A.N."/>
            <person name="O'Donnell K."/>
            <person name="Stajich J.E."/>
            <person name="Bonito G."/>
        </authorList>
    </citation>
    <scope>NUCLEOTIDE SEQUENCE</scope>
    <source>
        <strain evidence="1">REB-010B</strain>
    </source>
</reference>
<evidence type="ECO:0000313" key="2">
    <source>
        <dbReference type="Proteomes" id="UP000738325"/>
    </source>
</evidence>
<protein>
    <submittedName>
        <fullName evidence="1">Uncharacterized protein</fullName>
    </submittedName>
</protein>
<accession>A0A9P6R014</accession>
<proteinExistence type="predicted"/>